<gene>
    <name evidence="6" type="ORF">GXN74_13980</name>
</gene>
<evidence type="ECO:0000313" key="6">
    <source>
        <dbReference type="EMBL" id="NDL68837.1"/>
    </source>
</evidence>
<organism evidence="6 7">
    <name type="scientific">Anaerotalea alkaliphila</name>
    <dbReference type="NCBI Taxonomy" id="2662126"/>
    <lineage>
        <taxon>Bacteria</taxon>
        <taxon>Bacillati</taxon>
        <taxon>Bacillota</taxon>
        <taxon>Clostridia</taxon>
        <taxon>Eubacteriales</taxon>
        <taxon>Anaerotalea</taxon>
    </lineage>
</organism>
<evidence type="ECO:0000256" key="4">
    <source>
        <dbReference type="ARBA" id="ARBA00023014"/>
    </source>
</evidence>
<dbReference type="InterPro" id="IPR017896">
    <property type="entry name" value="4Fe4S_Fe-S-bd"/>
</dbReference>
<dbReference type="Pfam" id="PF12838">
    <property type="entry name" value="Fer4_7"/>
    <property type="match status" value="1"/>
</dbReference>
<feature type="domain" description="4Fe-4S ferredoxin-type" evidence="5">
    <location>
        <begin position="305"/>
        <end position="336"/>
    </location>
</feature>
<dbReference type="InterPro" id="IPR007160">
    <property type="entry name" value="DUF362"/>
</dbReference>
<evidence type="ECO:0000259" key="5">
    <source>
        <dbReference type="PROSITE" id="PS51379"/>
    </source>
</evidence>
<dbReference type="EMBL" id="JAAEEH010000069">
    <property type="protein sequence ID" value="NDL68837.1"/>
    <property type="molecule type" value="Genomic_DNA"/>
</dbReference>
<reference evidence="6 7" key="1">
    <citation type="submission" date="2020-01" db="EMBL/GenBank/DDBJ databases">
        <title>Anaeroalcalibacter tamaniensis gen. nov., sp. nov., moderately halophilic strictly anaerobic fermenter bacterium from mud volcano of Taman peninsula.</title>
        <authorList>
            <person name="Frolova A."/>
            <person name="Merkel A.Y."/>
            <person name="Slobodkin A.I."/>
        </authorList>
    </citation>
    <scope>NUCLEOTIDE SEQUENCE [LARGE SCALE GENOMIC DNA]</scope>
    <source>
        <strain evidence="6 7">F-3ap</strain>
    </source>
</reference>
<dbReference type="GO" id="GO:0046872">
    <property type="term" value="F:metal ion binding"/>
    <property type="evidence" value="ECO:0007669"/>
    <property type="project" value="UniProtKB-KW"/>
</dbReference>
<comment type="caution">
    <text evidence="6">The sequence shown here is derived from an EMBL/GenBank/DDBJ whole genome shotgun (WGS) entry which is preliminary data.</text>
</comment>
<dbReference type="InterPro" id="IPR017900">
    <property type="entry name" value="4Fe4S_Fe_S_CS"/>
</dbReference>
<dbReference type="PANTHER" id="PTHR43687:SF1">
    <property type="entry name" value="FERREDOXIN III"/>
    <property type="match status" value="1"/>
</dbReference>
<keyword evidence="3" id="KW-0408">Iron</keyword>
<keyword evidence="1" id="KW-0004">4Fe-4S</keyword>
<dbReference type="Gene3D" id="3.30.70.20">
    <property type="match status" value="1"/>
</dbReference>
<dbReference type="Proteomes" id="UP000461585">
    <property type="component" value="Unassembled WGS sequence"/>
</dbReference>
<keyword evidence="2" id="KW-0479">Metal-binding</keyword>
<dbReference type="GO" id="GO:0051539">
    <property type="term" value="F:4 iron, 4 sulfur cluster binding"/>
    <property type="evidence" value="ECO:0007669"/>
    <property type="project" value="UniProtKB-KW"/>
</dbReference>
<dbReference type="RefSeq" id="WP_162371554.1">
    <property type="nucleotide sequence ID" value="NZ_JAAEEH010000069.1"/>
</dbReference>
<accession>A0A7X5KPR5</accession>
<evidence type="ECO:0000313" key="7">
    <source>
        <dbReference type="Proteomes" id="UP000461585"/>
    </source>
</evidence>
<protein>
    <submittedName>
        <fullName evidence="6">DUF362 domain-containing protein</fullName>
    </submittedName>
</protein>
<dbReference type="PROSITE" id="PS00198">
    <property type="entry name" value="4FE4S_FER_1"/>
    <property type="match status" value="2"/>
</dbReference>
<dbReference type="InterPro" id="IPR050572">
    <property type="entry name" value="Fe-S_Ferredoxin"/>
</dbReference>
<proteinExistence type="predicted"/>
<dbReference type="AlphaFoldDB" id="A0A7X5KPR5"/>
<dbReference type="Pfam" id="PF04015">
    <property type="entry name" value="DUF362"/>
    <property type="match status" value="1"/>
</dbReference>
<dbReference type="SUPFAM" id="SSF54862">
    <property type="entry name" value="4Fe-4S ferredoxins"/>
    <property type="match status" value="1"/>
</dbReference>
<name>A0A7X5KPR5_9FIRM</name>
<dbReference type="PROSITE" id="PS51379">
    <property type="entry name" value="4FE4S_FER_2"/>
    <property type="match status" value="2"/>
</dbReference>
<evidence type="ECO:0000256" key="3">
    <source>
        <dbReference type="ARBA" id="ARBA00023004"/>
    </source>
</evidence>
<sequence>MSKVALVRCEDYREDKVLQAVERGLDLLGGPGAFLRPGEKILLKPNLVAADPPERCSTTHPAVFGAVAKVLQKAGAQLSYGDSPGFHSPGAAAKASGIGEVARALQIPLADFVTGRTIFYQEGIQNKRFVIANGIFAQDGLVSLPKLKTHGFARMTGCIKNQFGCIPGKLKGEMHVKLPSALDFSRMLVDLNRYIAPRLYVMDGILAMEGEGPRGGTPKPMRVLLFSADPVALDATVCRMIGLDPALVPTTVYGQETGMGSMEGVELVGDPFDSFLDEGFEVKREPVKPYRKGALLKALNNLVIPKPYILEEKCVKCGVCVLMCPVKPKALQFPDRSRKTPPVYHYQRCIRCYCCHELCPKSAIRLQTPVLRRALDRLGLVQGKVSRPRRKKRR</sequence>
<keyword evidence="4" id="KW-0411">Iron-sulfur</keyword>
<feature type="domain" description="4Fe-4S ferredoxin-type" evidence="5">
    <location>
        <begin position="340"/>
        <end position="369"/>
    </location>
</feature>
<dbReference type="PANTHER" id="PTHR43687">
    <property type="entry name" value="ADENYLYLSULFATE REDUCTASE, BETA SUBUNIT"/>
    <property type="match status" value="1"/>
</dbReference>
<evidence type="ECO:0000256" key="2">
    <source>
        <dbReference type="ARBA" id="ARBA00022723"/>
    </source>
</evidence>
<keyword evidence="7" id="KW-1185">Reference proteome</keyword>
<evidence type="ECO:0000256" key="1">
    <source>
        <dbReference type="ARBA" id="ARBA00022485"/>
    </source>
</evidence>